<feature type="domain" description="HTH iclR-type" evidence="7">
    <location>
        <begin position="12"/>
        <end position="73"/>
    </location>
</feature>
<sequence>MRDPLAEPSDLIRSVSRALRVLEAVGRAPRGLTVKQIARRCELTVATTYHLVRTLAYEGYVIRREDGTYIVGLEVADRYRELVTAFRGPPVVGECLRRAALDSGYSHYLGRFVGGQVAITAVAEGPRSPYLEDLVPGFDEGAHATALGKALLATLTTEQRQRYLREYGMRAFTSATLTSPEAFEADVAAGDRRGMQLELGQFRQGVACAAVLIAPDKDMERRTVLACALPASEMMTSARVVRAKLLTVARAIAEGLATDQ</sequence>
<dbReference type="RefSeq" id="WP_067361648.1">
    <property type="nucleotide sequence ID" value="NZ_JBIUBN010000028.1"/>
</dbReference>
<evidence type="ECO:0000256" key="4">
    <source>
        <dbReference type="ARBA" id="ARBA00023163"/>
    </source>
</evidence>
<dbReference type="InterPro" id="IPR014757">
    <property type="entry name" value="Tscrpt_reg_IclR_C"/>
</dbReference>
<dbReference type="GO" id="GO:0006071">
    <property type="term" value="P:glycerol metabolic process"/>
    <property type="evidence" value="ECO:0007669"/>
    <property type="project" value="UniProtKB-KW"/>
</dbReference>
<dbReference type="GO" id="GO:0045892">
    <property type="term" value="P:negative regulation of DNA-templated transcription"/>
    <property type="evidence" value="ECO:0007669"/>
    <property type="project" value="TreeGrafter"/>
</dbReference>
<dbReference type="InterPro" id="IPR036390">
    <property type="entry name" value="WH_DNA-bd_sf"/>
</dbReference>
<dbReference type="InterPro" id="IPR029016">
    <property type="entry name" value="GAF-like_dom_sf"/>
</dbReference>
<evidence type="ECO:0000256" key="2">
    <source>
        <dbReference type="ARBA" id="ARBA00023015"/>
    </source>
</evidence>
<accession>A0A136PVU6</accession>
<comment type="function">
    <text evidence="5">May be an activator protein for the gylABX operon.</text>
</comment>
<evidence type="ECO:0000256" key="3">
    <source>
        <dbReference type="ARBA" id="ARBA00023125"/>
    </source>
</evidence>
<dbReference type="Proteomes" id="UP000070620">
    <property type="component" value="Unassembled WGS sequence"/>
</dbReference>
<comment type="caution">
    <text evidence="9">The sequence shown here is derived from an EMBL/GenBank/DDBJ whole genome shotgun (WGS) entry which is preliminary data.</text>
</comment>
<dbReference type="GO" id="GO:0003700">
    <property type="term" value="F:DNA-binding transcription factor activity"/>
    <property type="evidence" value="ECO:0007669"/>
    <property type="project" value="TreeGrafter"/>
</dbReference>
<dbReference type="EMBL" id="LRQV01000016">
    <property type="protein sequence ID" value="KXK62620.1"/>
    <property type="molecule type" value="Genomic_DNA"/>
</dbReference>
<dbReference type="PROSITE" id="PS51078">
    <property type="entry name" value="ICLR_ED"/>
    <property type="match status" value="1"/>
</dbReference>
<proteinExistence type="predicted"/>
<dbReference type="InterPro" id="IPR036388">
    <property type="entry name" value="WH-like_DNA-bd_sf"/>
</dbReference>
<dbReference type="SUPFAM" id="SSF46785">
    <property type="entry name" value="Winged helix' DNA-binding domain"/>
    <property type="match status" value="1"/>
</dbReference>
<gene>
    <name evidence="9" type="ORF">AWW66_07370</name>
</gene>
<dbReference type="Pfam" id="PF01614">
    <property type="entry name" value="IclR_C"/>
    <property type="match status" value="1"/>
</dbReference>
<dbReference type="AlphaFoldDB" id="A0A136PVU6"/>
<keyword evidence="10" id="KW-1185">Reference proteome</keyword>
<name>A0A136PVU6_9ACTN</name>
<dbReference type="PANTHER" id="PTHR30136">
    <property type="entry name" value="HELIX-TURN-HELIX TRANSCRIPTIONAL REGULATOR, ICLR FAMILY"/>
    <property type="match status" value="1"/>
</dbReference>
<evidence type="ECO:0000259" key="7">
    <source>
        <dbReference type="PROSITE" id="PS51077"/>
    </source>
</evidence>
<reference evidence="9 10" key="1">
    <citation type="submission" date="2016-01" db="EMBL/GenBank/DDBJ databases">
        <title>Whole genome sequence and analysis of Micromonospora rosaria DSM 803, which can produce antibacterial substance rosamicin.</title>
        <authorList>
            <person name="Yang H."/>
            <person name="He X."/>
            <person name="Zhu D."/>
        </authorList>
    </citation>
    <scope>NUCLEOTIDE SEQUENCE [LARGE SCALE GENOMIC DNA]</scope>
    <source>
        <strain evidence="9 10">DSM 803</strain>
    </source>
</reference>
<dbReference type="SMART" id="SM00346">
    <property type="entry name" value="HTH_ICLR"/>
    <property type="match status" value="1"/>
</dbReference>
<keyword evidence="2" id="KW-0805">Transcription regulation</keyword>
<protein>
    <recommendedName>
        <fullName evidence="6">Glycerol operon regulatory protein</fullName>
    </recommendedName>
</protein>
<dbReference type="SUPFAM" id="SSF55781">
    <property type="entry name" value="GAF domain-like"/>
    <property type="match status" value="1"/>
</dbReference>
<keyword evidence="3" id="KW-0238">DNA-binding</keyword>
<dbReference type="GO" id="GO:0003677">
    <property type="term" value="F:DNA binding"/>
    <property type="evidence" value="ECO:0007669"/>
    <property type="project" value="UniProtKB-KW"/>
</dbReference>
<dbReference type="OrthoDB" id="5242615at2"/>
<keyword evidence="1" id="KW-0319">Glycerol metabolism</keyword>
<dbReference type="InterPro" id="IPR005471">
    <property type="entry name" value="Tscrpt_reg_IclR_N"/>
</dbReference>
<keyword evidence="4" id="KW-0804">Transcription</keyword>
<evidence type="ECO:0000313" key="9">
    <source>
        <dbReference type="EMBL" id="KXK62620.1"/>
    </source>
</evidence>
<evidence type="ECO:0000256" key="5">
    <source>
        <dbReference type="ARBA" id="ARBA00058938"/>
    </source>
</evidence>
<evidence type="ECO:0000259" key="8">
    <source>
        <dbReference type="PROSITE" id="PS51078"/>
    </source>
</evidence>
<evidence type="ECO:0000313" key="10">
    <source>
        <dbReference type="Proteomes" id="UP000070620"/>
    </source>
</evidence>
<dbReference type="PROSITE" id="PS51077">
    <property type="entry name" value="HTH_ICLR"/>
    <property type="match status" value="1"/>
</dbReference>
<evidence type="ECO:0000256" key="1">
    <source>
        <dbReference type="ARBA" id="ARBA00022798"/>
    </source>
</evidence>
<feature type="domain" description="IclR-ED" evidence="8">
    <location>
        <begin position="74"/>
        <end position="260"/>
    </location>
</feature>
<dbReference type="Pfam" id="PF09339">
    <property type="entry name" value="HTH_IclR"/>
    <property type="match status" value="1"/>
</dbReference>
<dbReference type="PANTHER" id="PTHR30136:SF24">
    <property type="entry name" value="HTH-TYPE TRANSCRIPTIONAL REPRESSOR ALLR"/>
    <property type="match status" value="1"/>
</dbReference>
<evidence type="ECO:0000256" key="6">
    <source>
        <dbReference type="ARBA" id="ARBA00070406"/>
    </source>
</evidence>
<dbReference type="Gene3D" id="1.10.10.10">
    <property type="entry name" value="Winged helix-like DNA-binding domain superfamily/Winged helix DNA-binding domain"/>
    <property type="match status" value="1"/>
</dbReference>
<organism evidence="9 10">
    <name type="scientific">Micromonospora rosaria</name>
    <dbReference type="NCBI Taxonomy" id="47874"/>
    <lineage>
        <taxon>Bacteria</taxon>
        <taxon>Bacillati</taxon>
        <taxon>Actinomycetota</taxon>
        <taxon>Actinomycetes</taxon>
        <taxon>Micromonosporales</taxon>
        <taxon>Micromonosporaceae</taxon>
        <taxon>Micromonospora</taxon>
    </lineage>
</organism>
<dbReference type="Gene3D" id="3.30.450.40">
    <property type="match status" value="1"/>
</dbReference>
<dbReference type="InterPro" id="IPR050707">
    <property type="entry name" value="HTH_MetabolicPath_Reg"/>
</dbReference>
<dbReference type="FunFam" id="1.10.10.10:FF:000056">
    <property type="entry name" value="IclR family transcriptional regulator"/>
    <property type="match status" value="1"/>
</dbReference>